<evidence type="ECO:0000256" key="1">
    <source>
        <dbReference type="ARBA" id="ARBA00004123"/>
    </source>
</evidence>
<evidence type="ECO:0000256" key="3">
    <source>
        <dbReference type="ARBA" id="ARBA00022454"/>
    </source>
</evidence>
<evidence type="ECO:0000256" key="2">
    <source>
        <dbReference type="ARBA" id="ARBA00004629"/>
    </source>
</evidence>
<comment type="caution">
    <text evidence="9">The sequence shown here is derived from an EMBL/GenBank/DDBJ whole genome shotgun (WGS) entry which is preliminary data.</text>
</comment>
<dbReference type="GO" id="GO:0000776">
    <property type="term" value="C:kinetochore"/>
    <property type="evidence" value="ECO:0007669"/>
    <property type="project" value="UniProtKB-KW"/>
</dbReference>
<dbReference type="EMBL" id="JAAAIP010000465">
    <property type="protein sequence ID" value="KAG0316680.1"/>
    <property type="molecule type" value="Genomic_DNA"/>
</dbReference>
<reference evidence="9" key="1">
    <citation type="journal article" date="2020" name="Fungal Divers.">
        <title>Resolving the Mortierellaceae phylogeny through synthesis of multi-gene phylogenetics and phylogenomics.</title>
        <authorList>
            <person name="Vandepol N."/>
            <person name="Liber J."/>
            <person name="Desiro A."/>
            <person name="Na H."/>
            <person name="Kennedy M."/>
            <person name="Barry K."/>
            <person name="Grigoriev I.V."/>
            <person name="Miller A.N."/>
            <person name="O'Donnell K."/>
            <person name="Stajich J.E."/>
            <person name="Bonito G."/>
        </authorList>
    </citation>
    <scope>NUCLEOTIDE SEQUENCE</scope>
    <source>
        <strain evidence="9">REB-010B</strain>
    </source>
</reference>
<dbReference type="GO" id="GO:0007059">
    <property type="term" value="P:chromosome segregation"/>
    <property type="evidence" value="ECO:0007669"/>
    <property type="project" value="TreeGrafter"/>
</dbReference>
<dbReference type="OrthoDB" id="2274804at2759"/>
<dbReference type="GO" id="GO:0051382">
    <property type="term" value="P:kinetochore assembly"/>
    <property type="evidence" value="ECO:0007669"/>
    <property type="project" value="InterPro"/>
</dbReference>
<comment type="similarity">
    <text evidence="7">Belongs to the CENP-H/MCM16 family.</text>
</comment>
<evidence type="ECO:0000313" key="10">
    <source>
        <dbReference type="Proteomes" id="UP000738325"/>
    </source>
</evidence>
<dbReference type="GO" id="GO:0043515">
    <property type="term" value="F:kinetochore binding"/>
    <property type="evidence" value="ECO:0007669"/>
    <property type="project" value="TreeGrafter"/>
</dbReference>
<feature type="domain" description="Centromere protein H C-terminal" evidence="8">
    <location>
        <begin position="32"/>
        <end position="225"/>
    </location>
</feature>
<sequence>MAMAETETGAGLIPTLEDHLLQLADHEAWLDAQIRELEFATSTQEASSVERDLDPAEERRQLEARIDSLKRELITATTTNSIGRMVVNSAHSYQVMLKSLFNKGDPEEAALAAMIEERDDAVSQYLHIHKELQAVRKEVSATQLQVLDRQDENRKLVQILADETAEMKQTTASKDTSRVVQKIDEDLRNVTVKHNIVSNVLLGLVLESGVDWVNDPHYLDLMLKLKRTSS</sequence>
<dbReference type="PANTHER" id="PTHR48122:SF1">
    <property type="entry name" value="CENTROMERE PROTEIN H"/>
    <property type="match status" value="1"/>
</dbReference>
<dbReference type="PANTHER" id="PTHR48122">
    <property type="entry name" value="CENTROMERE PROTEIN H"/>
    <property type="match status" value="1"/>
</dbReference>
<evidence type="ECO:0000256" key="6">
    <source>
        <dbReference type="ARBA" id="ARBA00023328"/>
    </source>
</evidence>
<dbReference type="AlphaFoldDB" id="A0A9P6URP3"/>
<evidence type="ECO:0000256" key="4">
    <source>
        <dbReference type="ARBA" id="ARBA00022838"/>
    </source>
</evidence>
<dbReference type="InterPro" id="IPR008426">
    <property type="entry name" value="CENP-H_C"/>
</dbReference>
<dbReference type="GO" id="GO:0007052">
    <property type="term" value="P:mitotic spindle organization"/>
    <property type="evidence" value="ECO:0007669"/>
    <property type="project" value="TreeGrafter"/>
</dbReference>
<keyword evidence="4" id="KW-0995">Kinetochore</keyword>
<dbReference type="InterPro" id="IPR040034">
    <property type="entry name" value="CENP-H"/>
</dbReference>
<gene>
    <name evidence="9" type="ORF">BGZ99_006746</name>
</gene>
<evidence type="ECO:0000313" key="9">
    <source>
        <dbReference type="EMBL" id="KAG0316680.1"/>
    </source>
</evidence>
<name>A0A9P6URP3_9FUNG</name>
<dbReference type="GO" id="GO:0005634">
    <property type="term" value="C:nucleus"/>
    <property type="evidence" value="ECO:0007669"/>
    <property type="project" value="UniProtKB-SubCell"/>
</dbReference>
<evidence type="ECO:0000256" key="5">
    <source>
        <dbReference type="ARBA" id="ARBA00023242"/>
    </source>
</evidence>
<dbReference type="Pfam" id="PF05837">
    <property type="entry name" value="CENP-H"/>
    <property type="match status" value="1"/>
</dbReference>
<accession>A0A9P6URP3</accession>
<comment type="subcellular location">
    <subcellularLocation>
        <location evidence="2">Chromosome</location>
        <location evidence="2">Centromere</location>
        <location evidence="2">Kinetochore</location>
    </subcellularLocation>
    <subcellularLocation>
        <location evidence="1">Nucleus</location>
    </subcellularLocation>
</comment>
<evidence type="ECO:0000256" key="7">
    <source>
        <dbReference type="ARBA" id="ARBA00025735"/>
    </source>
</evidence>
<keyword evidence="5" id="KW-0539">Nucleus</keyword>
<keyword evidence="6" id="KW-0137">Centromere</keyword>
<proteinExistence type="inferred from homology"/>
<protein>
    <recommendedName>
        <fullName evidence="8">Centromere protein H C-terminal domain-containing protein</fullName>
    </recommendedName>
</protein>
<organism evidence="9 10">
    <name type="scientific">Dissophora globulifera</name>
    <dbReference type="NCBI Taxonomy" id="979702"/>
    <lineage>
        <taxon>Eukaryota</taxon>
        <taxon>Fungi</taxon>
        <taxon>Fungi incertae sedis</taxon>
        <taxon>Mucoromycota</taxon>
        <taxon>Mortierellomycotina</taxon>
        <taxon>Mortierellomycetes</taxon>
        <taxon>Mortierellales</taxon>
        <taxon>Mortierellaceae</taxon>
        <taxon>Dissophora</taxon>
    </lineage>
</organism>
<evidence type="ECO:0000259" key="8">
    <source>
        <dbReference type="Pfam" id="PF05837"/>
    </source>
</evidence>
<keyword evidence="10" id="KW-1185">Reference proteome</keyword>
<dbReference type="Proteomes" id="UP000738325">
    <property type="component" value="Unassembled WGS sequence"/>
</dbReference>
<keyword evidence="3" id="KW-0158">Chromosome</keyword>